<dbReference type="SUPFAM" id="SSF53098">
    <property type="entry name" value="Ribonuclease H-like"/>
    <property type="match status" value="1"/>
</dbReference>
<dbReference type="PANTHER" id="PTHR46289:SF19">
    <property type="entry name" value="ZINC FINGER MYM-TYPE CONTAINING 1"/>
    <property type="match status" value="1"/>
</dbReference>
<dbReference type="InterPro" id="IPR012337">
    <property type="entry name" value="RNaseH-like_sf"/>
</dbReference>
<dbReference type="EMBL" id="CARXXK010000001">
    <property type="protein sequence ID" value="CAI6343867.1"/>
    <property type="molecule type" value="Genomic_DNA"/>
</dbReference>
<dbReference type="InterPro" id="IPR008906">
    <property type="entry name" value="HATC_C_dom"/>
</dbReference>
<evidence type="ECO:0000313" key="2">
    <source>
        <dbReference type="EMBL" id="CAI6343867.1"/>
    </source>
</evidence>
<dbReference type="Pfam" id="PF05699">
    <property type="entry name" value="Dimer_Tnp_hAT"/>
    <property type="match status" value="1"/>
</dbReference>
<dbReference type="Proteomes" id="UP001160148">
    <property type="component" value="Unassembled WGS sequence"/>
</dbReference>
<feature type="domain" description="HAT C-terminal dimerisation" evidence="1">
    <location>
        <begin position="153"/>
        <end position="229"/>
    </location>
</feature>
<dbReference type="PANTHER" id="PTHR46289">
    <property type="entry name" value="52 KDA REPRESSOR OF THE INHIBITOR OF THE PROTEIN KINASE-LIKE PROTEIN-RELATED"/>
    <property type="match status" value="1"/>
</dbReference>
<proteinExistence type="predicted"/>
<protein>
    <recommendedName>
        <fullName evidence="1">HAT C-terminal dimerisation domain-containing protein</fullName>
    </recommendedName>
</protein>
<evidence type="ECO:0000259" key="1">
    <source>
        <dbReference type="Pfam" id="PF05699"/>
    </source>
</evidence>
<evidence type="ECO:0000313" key="3">
    <source>
        <dbReference type="Proteomes" id="UP001160148"/>
    </source>
</evidence>
<name>A0AAV0VKW2_9HEMI</name>
<reference evidence="2 3" key="1">
    <citation type="submission" date="2023-01" db="EMBL/GenBank/DDBJ databases">
        <authorList>
            <person name="Whitehead M."/>
        </authorList>
    </citation>
    <scope>NUCLEOTIDE SEQUENCE [LARGE SCALE GENOMIC DNA]</scope>
</reference>
<organism evidence="2 3">
    <name type="scientific">Macrosiphum euphorbiae</name>
    <name type="common">potato aphid</name>
    <dbReference type="NCBI Taxonomy" id="13131"/>
    <lineage>
        <taxon>Eukaryota</taxon>
        <taxon>Metazoa</taxon>
        <taxon>Ecdysozoa</taxon>
        <taxon>Arthropoda</taxon>
        <taxon>Hexapoda</taxon>
        <taxon>Insecta</taxon>
        <taxon>Pterygota</taxon>
        <taxon>Neoptera</taxon>
        <taxon>Paraneoptera</taxon>
        <taxon>Hemiptera</taxon>
        <taxon>Sternorrhyncha</taxon>
        <taxon>Aphidomorpha</taxon>
        <taxon>Aphidoidea</taxon>
        <taxon>Aphididae</taxon>
        <taxon>Macrosiphini</taxon>
        <taxon>Macrosiphum</taxon>
    </lineage>
</organism>
<gene>
    <name evidence="2" type="ORF">MEUPH1_LOCUS1073</name>
</gene>
<sequence length="253" mass="28753">MDLDISASMLNGLLSFLNDYRNTGFKSAKTTAKDLAEAIGVSADFKKIRIRNKKKTFSYETQDEPSKNEETIFYQDYFLTIVDQAIVSMNMRFSQLETFNNNFGFLYRISKIKFMEKEELRKCCHDLQNGLTDGELKDIDGYELYEELLIFCTIISEETTAFQALSVLKKCCGSFPNISIALRIILSIPVTSAGAERSFSKLKIIKNYLRSTLSQCKLTSLATLSIEQKITDSLDFSELIAIFAAAKARKKQF</sequence>
<accession>A0AAV0VKW2</accession>
<dbReference type="AlphaFoldDB" id="A0AAV0VKW2"/>
<keyword evidence="3" id="KW-1185">Reference proteome</keyword>
<dbReference type="InterPro" id="IPR052958">
    <property type="entry name" value="IFN-induced_PKR_regulator"/>
</dbReference>
<dbReference type="GO" id="GO:0046983">
    <property type="term" value="F:protein dimerization activity"/>
    <property type="evidence" value="ECO:0007669"/>
    <property type="project" value="InterPro"/>
</dbReference>
<comment type="caution">
    <text evidence="2">The sequence shown here is derived from an EMBL/GenBank/DDBJ whole genome shotgun (WGS) entry which is preliminary data.</text>
</comment>